<proteinExistence type="inferred from homology"/>
<dbReference type="PROSITE" id="PS51764">
    <property type="entry name" value="GH26"/>
    <property type="match status" value="1"/>
</dbReference>
<dbReference type="SUPFAM" id="SSF51445">
    <property type="entry name" value="(Trans)glycosidases"/>
    <property type="match status" value="1"/>
</dbReference>
<evidence type="ECO:0000259" key="5">
    <source>
        <dbReference type="PROSITE" id="PS51764"/>
    </source>
</evidence>
<feature type="active site" description="Proton donor" evidence="4">
    <location>
        <position position="221"/>
    </location>
</feature>
<dbReference type="EMBL" id="ATFP01000013">
    <property type="protein sequence ID" value="EPH21216.1"/>
    <property type="molecule type" value="Genomic_DNA"/>
</dbReference>
<feature type="active site" description="Nucleophile" evidence="4">
    <location>
        <position position="326"/>
    </location>
</feature>
<dbReference type="PANTHER" id="PTHR40079:SF4">
    <property type="entry name" value="GH26 DOMAIN-CONTAINING PROTEIN-RELATED"/>
    <property type="match status" value="1"/>
</dbReference>
<dbReference type="GO" id="GO:0006080">
    <property type="term" value="P:substituted mannan metabolic process"/>
    <property type="evidence" value="ECO:0007669"/>
    <property type="project" value="InterPro"/>
</dbReference>
<comment type="similarity">
    <text evidence="1 4">Belongs to the glycosyl hydrolase 26 family.</text>
</comment>
<dbReference type="InterPro" id="IPR022790">
    <property type="entry name" value="GH26_dom"/>
</dbReference>
<dbReference type="GO" id="GO:0016985">
    <property type="term" value="F:mannan endo-1,4-beta-mannosidase activity"/>
    <property type="evidence" value="ECO:0007669"/>
    <property type="project" value="InterPro"/>
</dbReference>
<dbReference type="PANTHER" id="PTHR40079">
    <property type="entry name" value="MANNAN ENDO-1,4-BETA-MANNOSIDASE E-RELATED"/>
    <property type="match status" value="1"/>
</dbReference>
<dbReference type="RefSeq" id="WP_016661221.1">
    <property type="nucleotide sequence ID" value="NZ_KE340311.1"/>
</dbReference>
<dbReference type="Gene3D" id="3.20.20.80">
    <property type="entry name" value="Glycosidases"/>
    <property type="match status" value="1"/>
</dbReference>
<gene>
    <name evidence="6" type="ORF">HMPREF1181_00795</name>
</gene>
<evidence type="ECO:0000256" key="1">
    <source>
        <dbReference type="ARBA" id="ARBA00007754"/>
    </source>
</evidence>
<evidence type="ECO:0000313" key="6">
    <source>
        <dbReference type="EMBL" id="EPH21216.1"/>
    </source>
</evidence>
<dbReference type="InterPro" id="IPR000805">
    <property type="entry name" value="Glyco_hydro_26"/>
</dbReference>
<sequence>MKYYLILLFISNSVYYAIAQSMHSYKWNTQTVSMWHKLCHNSINNTFFIGLYNDGREALDENGILKIRNDFYSSLSSRTSNIFNSDFKRITGKYPSMTETDFFSHAINKIAKKDRDYHKNALINYVIHYTNIVGGLVVLSCHIANPWWYEEQEGYVADYRYMSLKHPNVVAEILGGKIKLNARQTVKNKFDEQLDEFIEMLKLLKDVKGNSIPIVVRLFHEASENWFWWGNKCCSDQEYKALFRYTVGRITEQCDNVMIAYSPDKNWDSMDLTDNYMSRYPGNDYVDIVGFDNYGIKESTVEKTKKQLKLLSDFAKQNKKVAALTETGNQALKIPNWFTKCLEPCLTAIGVNLAYVEIYGSWSSKNGFFFPFKKNSQEAKDFRTFLKNKSIVKIHKTKF</sequence>
<evidence type="ECO:0000313" key="7">
    <source>
        <dbReference type="Proteomes" id="UP000014614"/>
    </source>
</evidence>
<dbReference type="OrthoDB" id="9816550at2"/>
<dbReference type="HOGENOM" id="CLU_016930_0_0_10"/>
<keyword evidence="2 4" id="KW-0378">Hydrolase</keyword>
<keyword evidence="3 4" id="KW-0326">Glycosidase</keyword>
<comment type="caution">
    <text evidence="6">The sequence shown here is derived from an EMBL/GenBank/DDBJ whole genome shotgun (WGS) entry which is preliminary data.</text>
</comment>
<accession>S3YFV6</accession>
<feature type="domain" description="GH26" evidence="5">
    <location>
        <begin position="46"/>
        <end position="395"/>
    </location>
</feature>
<name>S3YFV6_BACSE</name>
<dbReference type="PATRIC" id="fig|1073351.3.peg.781"/>
<dbReference type="Proteomes" id="UP000014614">
    <property type="component" value="Unassembled WGS sequence"/>
</dbReference>
<dbReference type="PRINTS" id="PR00739">
    <property type="entry name" value="GLHYDRLASE26"/>
</dbReference>
<reference evidence="6 7" key="1">
    <citation type="submission" date="2013-05" db="EMBL/GenBank/DDBJ databases">
        <title>The Genome Sequence of Bacteroides stercoris CC31F.</title>
        <authorList>
            <consortium name="The Broad Institute Genomics Platform"/>
            <person name="Earl A."/>
            <person name="Ward D."/>
            <person name="Feldgarden M."/>
            <person name="Gevers D."/>
            <person name="Oliphant K."/>
            <person name="Allen-Vercoe E."/>
            <person name="Walker B."/>
            <person name="Young S."/>
            <person name="Zeng Q."/>
            <person name="Gargeya S."/>
            <person name="Fitzgerald M."/>
            <person name="Haas B."/>
            <person name="Abouelleil A."/>
            <person name="Allen A.W."/>
            <person name="Alvarado L."/>
            <person name="Arachchi H.M."/>
            <person name="Berlin A.M."/>
            <person name="Chapman S.B."/>
            <person name="Gainer-Dewar J."/>
            <person name="Goldberg J."/>
            <person name="Griggs A."/>
            <person name="Gujja S."/>
            <person name="Hansen M."/>
            <person name="Howarth C."/>
            <person name="Imamovic A."/>
            <person name="Ireland A."/>
            <person name="Larimer J."/>
            <person name="McCowan C."/>
            <person name="Murphy C."/>
            <person name="Pearson M."/>
            <person name="Poon T.W."/>
            <person name="Priest M."/>
            <person name="Roberts A."/>
            <person name="Saif S."/>
            <person name="Shea T."/>
            <person name="Sisk P."/>
            <person name="Sykes S."/>
            <person name="Wortman J."/>
            <person name="Nusbaum C."/>
            <person name="Birren B."/>
        </authorList>
    </citation>
    <scope>NUCLEOTIDE SEQUENCE [LARGE SCALE GENOMIC DNA]</scope>
    <source>
        <strain evidence="6 7">CC31F</strain>
    </source>
</reference>
<evidence type="ECO:0000256" key="3">
    <source>
        <dbReference type="ARBA" id="ARBA00023295"/>
    </source>
</evidence>
<evidence type="ECO:0000256" key="4">
    <source>
        <dbReference type="PROSITE-ProRule" id="PRU01100"/>
    </source>
</evidence>
<dbReference type="AlphaFoldDB" id="S3YFV6"/>
<evidence type="ECO:0000256" key="2">
    <source>
        <dbReference type="ARBA" id="ARBA00022801"/>
    </source>
</evidence>
<protein>
    <recommendedName>
        <fullName evidence="5">GH26 domain-containing protein</fullName>
    </recommendedName>
</protein>
<dbReference type="Pfam" id="PF02156">
    <property type="entry name" value="Glyco_hydro_26"/>
    <property type="match status" value="1"/>
</dbReference>
<dbReference type="InterPro" id="IPR017853">
    <property type="entry name" value="GH"/>
</dbReference>
<organism evidence="6 7">
    <name type="scientific">Bacteroides stercoris CC31F</name>
    <dbReference type="NCBI Taxonomy" id="1073351"/>
    <lineage>
        <taxon>Bacteria</taxon>
        <taxon>Pseudomonadati</taxon>
        <taxon>Bacteroidota</taxon>
        <taxon>Bacteroidia</taxon>
        <taxon>Bacteroidales</taxon>
        <taxon>Bacteroidaceae</taxon>
        <taxon>Bacteroides</taxon>
    </lineage>
</organism>